<name>A0ABQ5K3Z3_9EUKA</name>
<evidence type="ECO:0000313" key="2">
    <source>
        <dbReference type="Proteomes" id="UP001057375"/>
    </source>
</evidence>
<keyword evidence="2" id="KW-1185">Reference proteome</keyword>
<dbReference type="Gene3D" id="3.15.10.10">
    <property type="entry name" value="Bactericidal permeability-increasing protein, domain 1"/>
    <property type="match status" value="1"/>
</dbReference>
<evidence type="ECO:0000313" key="1">
    <source>
        <dbReference type="EMBL" id="GKT27274.1"/>
    </source>
</evidence>
<comment type="caution">
    <text evidence="1">The sequence shown here is derived from an EMBL/GenBank/DDBJ whole genome shotgun (WGS) entry which is preliminary data.</text>
</comment>
<organism evidence="1 2">
    <name type="scientific">Aduncisulcus paluster</name>
    <dbReference type="NCBI Taxonomy" id="2918883"/>
    <lineage>
        <taxon>Eukaryota</taxon>
        <taxon>Metamonada</taxon>
        <taxon>Carpediemonas-like organisms</taxon>
        <taxon>Aduncisulcus</taxon>
    </lineage>
</organism>
<gene>
    <name evidence="1" type="ORF">ADUPG1_013730</name>
</gene>
<accession>A0ABQ5K3Z3</accession>
<dbReference type="EMBL" id="BQXS01012727">
    <property type="protein sequence ID" value="GKT27274.1"/>
    <property type="molecule type" value="Genomic_DNA"/>
</dbReference>
<protein>
    <submittedName>
        <fullName evidence="1">Uncharacterized protein</fullName>
    </submittedName>
</protein>
<reference evidence="1" key="1">
    <citation type="submission" date="2022-03" db="EMBL/GenBank/DDBJ databases">
        <title>Draft genome sequence of Aduncisulcus paluster, a free-living microaerophilic Fornicata.</title>
        <authorList>
            <person name="Yuyama I."/>
            <person name="Kume K."/>
            <person name="Tamura T."/>
            <person name="Inagaki Y."/>
            <person name="Hashimoto T."/>
        </authorList>
    </citation>
    <scope>NUCLEOTIDE SEQUENCE</scope>
    <source>
        <strain evidence="1">NY0171</strain>
    </source>
</reference>
<proteinExistence type="predicted"/>
<dbReference type="Proteomes" id="UP001057375">
    <property type="component" value="Unassembled WGS sequence"/>
</dbReference>
<sequence>MFCAYFLFIVGISVIFRNFIIPVDTAIALPHESLRCTITREGLYDFVEVGLEPSIDYDAESLQIPDQSIPFTMGITKGVIDFKNFNVESFTFFEDDETLIAISGADNSLLLDLYDAGVIISVDYKFKLTTFPYTETSGSAVISVEGLDFQVSLTVEVVPDDTDQSCFDNDSLPSIEEILAMNQDDDEYCGYNVSITLKTFVVNIEYFDIQYIGDVNPMIEALTTILSDTLVVIFDEVISTYAVDLINASLVHSASPSEYLYNNSETYFELAGSPTIKFTDTYAVVPFASAHTQRVNGTYDNPNKYLAPFMLEDDPMIYPTFPDVIAGNDINLFVGAGIIDNAFYQQLVNNRSHWESMNVFTGTKTKTACASERNGCGASGEYERISSSSVIFESSSYAVFNIPELNSCDGCDLEVDWLLADPNVDPVVPYIESFEVDGFVLVYEDLNVNIRGVDSDGNKFFEIPFITTLEFKGIIISDHVFVNIMQGFQSVREISYSGTGDPSMLDAWTHILAITSSGYLQPFISNYFEQRFAWFVNLPVGNFFSCSFKNEELYYSPEGKYLTLTMDIDMCNCDRSCWKDGSCRNDARELTCIQS</sequence>